<dbReference type="SUPFAM" id="SSF50998">
    <property type="entry name" value="Quinoprotein alcohol dehydrogenase-like"/>
    <property type="match status" value="1"/>
</dbReference>
<dbReference type="FunFam" id="3.30.70.660:FF:000021">
    <property type="entry name" value="tRNA pseudouridine synthase A-like protein"/>
    <property type="match status" value="1"/>
</dbReference>
<dbReference type="InterPro" id="IPR001680">
    <property type="entry name" value="WD40_rpt"/>
</dbReference>
<feature type="region of interest" description="Disordered" evidence="7">
    <location>
        <begin position="550"/>
        <end position="602"/>
    </location>
</feature>
<dbReference type="PROSITE" id="PS50294">
    <property type="entry name" value="WD_REPEATS_REGION"/>
    <property type="match status" value="1"/>
</dbReference>
<feature type="compositionally biased region" description="Low complexity" evidence="7">
    <location>
        <begin position="550"/>
        <end position="579"/>
    </location>
</feature>
<dbReference type="VEuPathDB" id="TriTrypDB:LdCL_190015100"/>
<feature type="region of interest" description="Disordered" evidence="7">
    <location>
        <begin position="420"/>
        <end position="445"/>
    </location>
</feature>
<dbReference type="Pfam" id="PF00400">
    <property type="entry name" value="WD40"/>
    <property type="match status" value="1"/>
</dbReference>
<feature type="repeat" description="WD" evidence="6">
    <location>
        <begin position="1"/>
        <end position="28"/>
    </location>
</feature>
<keyword evidence="3 6" id="KW-0853">WD repeat</keyword>
<evidence type="ECO:0000259" key="8">
    <source>
        <dbReference type="Pfam" id="PF01416"/>
    </source>
</evidence>
<organism evidence="9 10">
    <name type="scientific">Leishmania donovani</name>
    <dbReference type="NCBI Taxonomy" id="5661"/>
    <lineage>
        <taxon>Eukaryota</taxon>
        <taxon>Discoba</taxon>
        <taxon>Euglenozoa</taxon>
        <taxon>Kinetoplastea</taxon>
        <taxon>Metakinetoplastina</taxon>
        <taxon>Trypanosomatida</taxon>
        <taxon>Trypanosomatidae</taxon>
        <taxon>Leishmaniinae</taxon>
        <taxon>Leishmania</taxon>
    </lineage>
</organism>
<dbReference type="InterPro" id="IPR011047">
    <property type="entry name" value="Quinoprotein_ADH-like_sf"/>
</dbReference>
<feature type="compositionally biased region" description="Basic and acidic residues" evidence="7">
    <location>
        <begin position="763"/>
        <end position="776"/>
    </location>
</feature>
<evidence type="ECO:0000313" key="10">
    <source>
        <dbReference type="Proteomes" id="UP000318821"/>
    </source>
</evidence>
<dbReference type="GO" id="GO:0032956">
    <property type="term" value="P:regulation of actin cytoskeleton organization"/>
    <property type="evidence" value="ECO:0007669"/>
    <property type="project" value="TreeGrafter"/>
</dbReference>
<evidence type="ECO:0000256" key="3">
    <source>
        <dbReference type="ARBA" id="ARBA00022574"/>
    </source>
</evidence>
<dbReference type="Gene3D" id="2.130.10.10">
    <property type="entry name" value="YVTN repeat-like/Quinoprotein amine dehydrogenase"/>
    <property type="match status" value="2"/>
</dbReference>
<name>A0A504X9T2_LEIDO</name>
<dbReference type="Pfam" id="PF01416">
    <property type="entry name" value="PseudoU_synth_1"/>
    <property type="match status" value="1"/>
</dbReference>
<dbReference type="VEuPathDB" id="TriTrypDB:LdBPK_190990.1"/>
<dbReference type="InterPro" id="IPR020097">
    <property type="entry name" value="PsdUridine_synth_TruA_a/b_dom"/>
</dbReference>
<keyword evidence="4" id="KW-0677">Repeat</keyword>
<feature type="region of interest" description="Disordered" evidence="7">
    <location>
        <begin position="755"/>
        <end position="823"/>
    </location>
</feature>
<dbReference type="PROSITE" id="PS50082">
    <property type="entry name" value="WD_REPEATS_2"/>
    <property type="match status" value="2"/>
</dbReference>
<sequence length="1355" mass="144449">MASVVVVSASYDKQIRLWDATSGRTVKSFVFQDSQINSLFLLPDTGYLAVAGFGALRLYDLGTFLHSGGGAGTGSGAGTAHNCNNDEQSSTMSGSSRQLTDSTTSTTLNDQLLSTVAMVDTAALLGSAPCREAAFLLIATSEDGHIRFFDTRSAVTLRMLKDIATGAAITCSAVSPDRRYLLTGNQMGQVSMWHLPSIVASVALEMKGLSHHKAAAASKISDCSPITASGGAGTKAGEAQTAKAAAVASAEEERAKAFGRAPLQDINFANDYSAIRSIAIEPLGRWAAVATNVGKVHFIRLARDASVRGSKAATASSRSATQPLIIGVATSNDLPVTPPGQQDPHAMSLSGSVQPSPYKSPGKISASESTSGVPPLRLTLMGSASSYGEGGAANNSYHGPREAIYRSALVVNELSSNAQRASDMSGDGIGGELANTRSTPSGAASHLNSMGAVLLDHVEQQQNSNRSRSSCPGGHASAAQDAKHEQLAQPSAATKLAEQLEMEVFDTIQAHYKYILRVLISPNAELLVTCSADYSVGRFLVPAALRISSSTAASARTDTNAGSKSSALAAANAPSQPASTRPSGTRNGDEGTGESENVDSRMPCFVPTQALAPTTTDSSSPKETETAAAAAGNTNNAAAPDAAASGPLIHSFDGIASPGLGDGVSDESPQPCMEFQSLKPLTGHNRWVWDGVFSDCSNFLFTASSDNTLRMWNGLMTERPQSVSFVGHTKPVVAVLLCYDKRRLTLRVGQRHVTSATGSFNGKDGESNNTKDHADGKGGAVPPSATTTATGSAASHGFQGWKRFGSLTSGHQDTRDDEARRRATSARLTDMFADSARHSRWMQEQLQQSRRSSVYTEETAAPRLVRSSCSAVNANQRGYAVDEDEDGSAVSDAADATAPTALAATAGADVLEQELLDDNFLYYPPLAAIGEAGAAEATHTLPSGEPERYVPGQQVIPPGMTRYRVDVQYQGSDFDGWYKSVQRTRNSKDAAPAGNTATAAADYGTGSRHFAKVVLEEALAVALDVPTVSVVAAVIPETGVSVRRLTCHVDVPSEVELQPRTILQRATLWLHQRRQPLAVLSCHPCRNQDFHARHSGVRRVYCYRILNRIAPPLFDAGLQWHVDRYLDVPRMQRMARLMEGTHDYGFFADSKMANALRRAAASSTGSGRGGPVVSSAYSAEHERLTSHGLRRGEAPAAPKVTVERGLSQLERAAALPTFNEYGQRVITYQAKPHEYHKARTNLPTIRTLDKIEVVRQEDEVLIWFVGQSFLRHQIRNMVSALKAGGHGLWDDQELQHAFQSGFEVSRKKFKRERLSPAPAHGLTLWDVEYPTQHRSDFVPYVDAGPYEPVDVSTQH</sequence>
<feature type="region of interest" description="Disordered" evidence="7">
    <location>
        <begin position="75"/>
        <end position="102"/>
    </location>
</feature>
<dbReference type="Gene3D" id="3.30.70.660">
    <property type="entry name" value="Pseudouridine synthase I, catalytic domain, C-terminal subdomain"/>
    <property type="match status" value="2"/>
</dbReference>
<evidence type="ECO:0000256" key="2">
    <source>
        <dbReference type="ARBA" id="ARBA00018867"/>
    </source>
</evidence>
<reference evidence="10" key="1">
    <citation type="submission" date="2019-02" db="EMBL/GenBank/DDBJ databases">
        <title>FDA dAtabase for Regulatory Grade micrObial Sequences (FDA-ARGOS): Supporting development and validation of Infectious Disease Dx tests.</title>
        <authorList>
            <person name="Duncan R."/>
            <person name="Fisher C."/>
            <person name="Tallon L."/>
            <person name="Sadzewicz L."/>
            <person name="Sengamalay N."/>
            <person name="Ott S."/>
            <person name="Godinez A."/>
            <person name="Nagaraj S."/>
            <person name="Vavikolanu K."/>
            <person name="Vyas G."/>
            <person name="Nadendla S."/>
            <person name="Aluvathingal J."/>
            <person name="Sichtig H."/>
        </authorList>
    </citation>
    <scope>NUCLEOTIDE SEQUENCE [LARGE SCALE GENOMIC DNA]</scope>
    <source>
        <strain evidence="10">FDAARGOS_360</strain>
    </source>
</reference>
<feature type="compositionally biased region" description="Polar residues" evidence="7">
    <location>
        <begin position="81"/>
        <end position="94"/>
    </location>
</feature>
<dbReference type="VEuPathDB" id="TriTrypDB:LDHU3_19.1230"/>
<feature type="region of interest" description="Disordered" evidence="7">
    <location>
        <begin position="459"/>
        <end position="490"/>
    </location>
</feature>
<feature type="compositionally biased region" description="Basic and acidic residues" evidence="7">
    <location>
        <begin position="812"/>
        <end position="821"/>
    </location>
</feature>
<dbReference type="VEuPathDB" id="TriTrypDB:LDHU3_19.1220"/>
<feature type="compositionally biased region" description="Low complexity" evidence="7">
    <location>
        <begin position="780"/>
        <end position="795"/>
    </location>
</feature>
<feature type="compositionally biased region" description="Polar residues" evidence="7">
    <location>
        <begin position="435"/>
        <end position="445"/>
    </location>
</feature>
<dbReference type="PANTHER" id="PTHR19842">
    <property type="entry name" value="G BETA-LIKE PROTEIN GBL"/>
    <property type="match status" value="1"/>
</dbReference>
<dbReference type="GO" id="GO:0003723">
    <property type="term" value="F:RNA binding"/>
    <property type="evidence" value="ECO:0007669"/>
    <property type="project" value="InterPro"/>
</dbReference>
<dbReference type="InterPro" id="IPR020103">
    <property type="entry name" value="PsdUridine_synth_cat_dom_sf"/>
</dbReference>
<keyword evidence="5" id="KW-0687">Ribonucleoprotein</keyword>
<dbReference type="InterPro" id="IPR019775">
    <property type="entry name" value="WD40_repeat_CS"/>
</dbReference>
<evidence type="ECO:0000256" key="1">
    <source>
        <dbReference type="ARBA" id="ARBA00009890"/>
    </source>
</evidence>
<dbReference type="GO" id="GO:0001522">
    <property type="term" value="P:pseudouridine synthesis"/>
    <property type="evidence" value="ECO:0007669"/>
    <property type="project" value="InterPro"/>
</dbReference>
<protein>
    <recommendedName>
        <fullName evidence="2">Target of rapamycin complex subunit LST8</fullName>
    </recommendedName>
</protein>
<dbReference type="GO" id="GO:0005840">
    <property type="term" value="C:ribosome"/>
    <property type="evidence" value="ECO:0007669"/>
    <property type="project" value="UniProtKB-KW"/>
</dbReference>
<proteinExistence type="inferred from homology"/>
<dbReference type="Proteomes" id="UP000318821">
    <property type="component" value="Unassembled WGS sequence"/>
</dbReference>
<dbReference type="GO" id="GO:0009982">
    <property type="term" value="F:pseudouridine synthase activity"/>
    <property type="evidence" value="ECO:0007669"/>
    <property type="project" value="InterPro"/>
</dbReference>
<evidence type="ECO:0000256" key="7">
    <source>
        <dbReference type="SAM" id="MobiDB-lite"/>
    </source>
</evidence>
<keyword evidence="5" id="KW-0689">Ribosomal protein</keyword>
<dbReference type="InterPro" id="IPR037588">
    <property type="entry name" value="MLST8"/>
</dbReference>
<evidence type="ECO:0000256" key="5">
    <source>
        <dbReference type="ARBA" id="ARBA00022980"/>
    </source>
</evidence>
<dbReference type="VEuPathDB" id="TriTrypDB:LdCL_190015200"/>
<dbReference type="GO" id="GO:0031932">
    <property type="term" value="C:TORC2 complex"/>
    <property type="evidence" value="ECO:0007669"/>
    <property type="project" value="InterPro"/>
</dbReference>
<feature type="region of interest" description="Disordered" evidence="7">
    <location>
        <begin position="332"/>
        <end position="374"/>
    </location>
</feature>
<dbReference type="EMBL" id="RHLD01000033">
    <property type="protein sequence ID" value="TPP41777.1"/>
    <property type="molecule type" value="Genomic_DNA"/>
</dbReference>
<dbReference type="GO" id="GO:0031931">
    <property type="term" value="C:TORC1 complex"/>
    <property type="evidence" value="ECO:0007669"/>
    <property type="project" value="InterPro"/>
</dbReference>
<dbReference type="GO" id="GO:0031929">
    <property type="term" value="P:TOR signaling"/>
    <property type="evidence" value="ECO:0007669"/>
    <property type="project" value="InterPro"/>
</dbReference>
<feature type="domain" description="Pseudouridine synthase I TruA alpha/beta" evidence="8">
    <location>
        <begin position="1242"/>
        <end position="1330"/>
    </location>
</feature>
<dbReference type="InterPro" id="IPR020095">
    <property type="entry name" value="PsdUridine_synth_TruA_C"/>
</dbReference>
<dbReference type="VEuPathDB" id="TriTrypDB:LdBPK_190980.1"/>
<dbReference type="InterPro" id="IPR015943">
    <property type="entry name" value="WD40/YVTN_repeat-like_dom_sf"/>
</dbReference>
<feature type="repeat" description="WD" evidence="6">
    <location>
        <begin position="681"/>
        <end position="713"/>
    </location>
</feature>
<comment type="similarity">
    <text evidence="1">Belongs to the WD repeat LST8 family.</text>
</comment>
<comment type="caution">
    <text evidence="9">The sequence shown here is derived from an EMBL/GenBank/DDBJ whole genome shotgun (WGS) entry which is preliminary data.</text>
</comment>
<gene>
    <name evidence="9" type="ORF">CGC20_8810</name>
</gene>
<evidence type="ECO:0000256" key="6">
    <source>
        <dbReference type="PROSITE-ProRule" id="PRU00221"/>
    </source>
</evidence>
<dbReference type="SMART" id="SM00320">
    <property type="entry name" value="WD40"/>
    <property type="match status" value="5"/>
</dbReference>
<dbReference type="FunFam" id="3.30.70.660:FF:000050">
    <property type="entry name" value="tRNA pseudouridine synthase A-like protein"/>
    <property type="match status" value="1"/>
</dbReference>
<dbReference type="PANTHER" id="PTHR19842:SF0">
    <property type="entry name" value="TARGET OF RAPAMYCIN COMPLEX SUBUNIT LST8"/>
    <property type="match status" value="1"/>
</dbReference>
<dbReference type="PROSITE" id="PS00678">
    <property type="entry name" value="WD_REPEATS_1"/>
    <property type="match status" value="1"/>
</dbReference>
<feature type="compositionally biased region" description="Low complexity" evidence="7">
    <location>
        <begin position="460"/>
        <end position="470"/>
    </location>
</feature>
<accession>A0A504X9T2</accession>
<dbReference type="SUPFAM" id="SSF55120">
    <property type="entry name" value="Pseudouridine synthase"/>
    <property type="match status" value="2"/>
</dbReference>
<evidence type="ECO:0000313" key="9">
    <source>
        <dbReference type="EMBL" id="TPP41777.1"/>
    </source>
</evidence>
<evidence type="ECO:0000256" key="4">
    <source>
        <dbReference type="ARBA" id="ARBA00022737"/>
    </source>
</evidence>